<dbReference type="EMBL" id="JAVREJ010000054">
    <property type="protein sequence ID" value="MDT0353936.1"/>
    <property type="molecule type" value="Genomic_DNA"/>
</dbReference>
<evidence type="ECO:0000313" key="4">
    <source>
        <dbReference type="EMBL" id="MDT0353936.1"/>
    </source>
</evidence>
<gene>
    <name evidence="4" type="ORF">RM445_31085</name>
</gene>
<dbReference type="InterPro" id="IPR004111">
    <property type="entry name" value="Repressor_TetR_C"/>
</dbReference>
<keyword evidence="1" id="KW-0805">Transcription regulation</keyword>
<dbReference type="RefSeq" id="WP_311560452.1">
    <property type="nucleotide sequence ID" value="NZ_JAVREJ010000054.1"/>
</dbReference>
<evidence type="ECO:0000256" key="2">
    <source>
        <dbReference type="ARBA" id="ARBA00023163"/>
    </source>
</evidence>
<keyword evidence="5" id="KW-1185">Reference proteome</keyword>
<protein>
    <submittedName>
        <fullName evidence="4">TetR/AcrR family transcriptional regulator C-terminal domain-containing protein</fullName>
    </submittedName>
</protein>
<sequence length="152" mass="15740">MRVVGECLRVKRQGGFTANLPVVTDCCPATRSTATSSSPPRDIGLPGLTLTRPVTGPNGVEVTEYVLAVLADHAASDNDKLIALAMLHAVVAAAAQAETSTVDRMRSARFVAHVVGQGGYPRLAALNPGAPEGDPVPLALRRILRGLPPEAG</sequence>
<evidence type="ECO:0000259" key="3">
    <source>
        <dbReference type="Pfam" id="PF02909"/>
    </source>
</evidence>
<organism evidence="4 5">
    <name type="scientific">Pseudonocardia charpentierae</name>
    <dbReference type="NCBI Taxonomy" id="3075545"/>
    <lineage>
        <taxon>Bacteria</taxon>
        <taxon>Bacillati</taxon>
        <taxon>Actinomycetota</taxon>
        <taxon>Actinomycetes</taxon>
        <taxon>Pseudonocardiales</taxon>
        <taxon>Pseudonocardiaceae</taxon>
        <taxon>Pseudonocardia</taxon>
    </lineage>
</organism>
<keyword evidence="2" id="KW-0804">Transcription</keyword>
<dbReference type="Gene3D" id="1.10.357.10">
    <property type="entry name" value="Tetracycline Repressor, domain 2"/>
    <property type="match status" value="1"/>
</dbReference>
<reference evidence="5" key="1">
    <citation type="submission" date="2023-07" db="EMBL/GenBank/DDBJ databases">
        <title>30 novel species of actinomycetes from the DSMZ collection.</title>
        <authorList>
            <person name="Nouioui I."/>
        </authorList>
    </citation>
    <scope>NUCLEOTIDE SEQUENCE [LARGE SCALE GENOMIC DNA]</scope>
    <source>
        <strain evidence="5">DSM 45834</strain>
    </source>
</reference>
<proteinExistence type="predicted"/>
<feature type="domain" description="Tetracycline repressor TetR C-terminal" evidence="3">
    <location>
        <begin position="47"/>
        <end position="127"/>
    </location>
</feature>
<comment type="caution">
    <text evidence="4">The sequence shown here is derived from an EMBL/GenBank/DDBJ whole genome shotgun (WGS) entry which is preliminary data.</text>
</comment>
<dbReference type="InterPro" id="IPR036271">
    <property type="entry name" value="Tet_transcr_reg_TetR-rel_C_sf"/>
</dbReference>
<dbReference type="SUPFAM" id="SSF48498">
    <property type="entry name" value="Tetracyclin repressor-like, C-terminal domain"/>
    <property type="match status" value="1"/>
</dbReference>
<dbReference type="Pfam" id="PF02909">
    <property type="entry name" value="TetR_C_1"/>
    <property type="match status" value="1"/>
</dbReference>
<name>A0ABU2NIZ0_9PSEU</name>
<evidence type="ECO:0000313" key="5">
    <source>
        <dbReference type="Proteomes" id="UP001183202"/>
    </source>
</evidence>
<dbReference type="Proteomes" id="UP001183202">
    <property type="component" value="Unassembled WGS sequence"/>
</dbReference>
<evidence type="ECO:0000256" key="1">
    <source>
        <dbReference type="ARBA" id="ARBA00023015"/>
    </source>
</evidence>
<accession>A0ABU2NIZ0</accession>